<evidence type="ECO:0000313" key="3">
    <source>
        <dbReference type="EMBL" id="RPA75116.1"/>
    </source>
</evidence>
<feature type="compositionally biased region" description="Basic residues" evidence="2">
    <location>
        <begin position="12"/>
        <end position="25"/>
    </location>
</feature>
<gene>
    <name evidence="3" type="ORF">BJ508DRAFT_380229</name>
</gene>
<keyword evidence="1" id="KW-0175">Coiled coil</keyword>
<evidence type="ECO:0000256" key="1">
    <source>
        <dbReference type="SAM" id="Coils"/>
    </source>
</evidence>
<feature type="coiled-coil region" evidence="1">
    <location>
        <begin position="244"/>
        <end position="278"/>
    </location>
</feature>
<protein>
    <submittedName>
        <fullName evidence="3">Uncharacterized protein</fullName>
    </submittedName>
</protein>
<reference evidence="3 4" key="1">
    <citation type="journal article" date="2018" name="Nat. Ecol. Evol.">
        <title>Pezizomycetes genomes reveal the molecular basis of ectomycorrhizal truffle lifestyle.</title>
        <authorList>
            <person name="Murat C."/>
            <person name="Payen T."/>
            <person name="Noel B."/>
            <person name="Kuo A."/>
            <person name="Morin E."/>
            <person name="Chen J."/>
            <person name="Kohler A."/>
            <person name="Krizsan K."/>
            <person name="Balestrini R."/>
            <person name="Da Silva C."/>
            <person name="Montanini B."/>
            <person name="Hainaut M."/>
            <person name="Levati E."/>
            <person name="Barry K.W."/>
            <person name="Belfiori B."/>
            <person name="Cichocki N."/>
            <person name="Clum A."/>
            <person name="Dockter R.B."/>
            <person name="Fauchery L."/>
            <person name="Guy J."/>
            <person name="Iotti M."/>
            <person name="Le Tacon F."/>
            <person name="Lindquist E.A."/>
            <person name="Lipzen A."/>
            <person name="Malagnac F."/>
            <person name="Mello A."/>
            <person name="Molinier V."/>
            <person name="Miyauchi S."/>
            <person name="Poulain J."/>
            <person name="Riccioni C."/>
            <person name="Rubini A."/>
            <person name="Sitrit Y."/>
            <person name="Splivallo R."/>
            <person name="Traeger S."/>
            <person name="Wang M."/>
            <person name="Zifcakova L."/>
            <person name="Wipf D."/>
            <person name="Zambonelli A."/>
            <person name="Paolocci F."/>
            <person name="Nowrousian M."/>
            <person name="Ottonello S."/>
            <person name="Baldrian P."/>
            <person name="Spatafora J.W."/>
            <person name="Henrissat B."/>
            <person name="Nagy L.G."/>
            <person name="Aury J.M."/>
            <person name="Wincker P."/>
            <person name="Grigoriev I.V."/>
            <person name="Bonfante P."/>
            <person name="Martin F.M."/>
        </authorList>
    </citation>
    <scope>NUCLEOTIDE SEQUENCE [LARGE SCALE GENOMIC DNA]</scope>
    <source>
        <strain evidence="3 4">RN42</strain>
    </source>
</reference>
<feature type="region of interest" description="Disordered" evidence="2">
    <location>
        <begin position="1"/>
        <end position="30"/>
    </location>
</feature>
<keyword evidence="4" id="KW-1185">Reference proteome</keyword>
<organism evidence="3 4">
    <name type="scientific">Ascobolus immersus RN42</name>
    <dbReference type="NCBI Taxonomy" id="1160509"/>
    <lineage>
        <taxon>Eukaryota</taxon>
        <taxon>Fungi</taxon>
        <taxon>Dikarya</taxon>
        <taxon>Ascomycota</taxon>
        <taxon>Pezizomycotina</taxon>
        <taxon>Pezizomycetes</taxon>
        <taxon>Pezizales</taxon>
        <taxon>Ascobolaceae</taxon>
        <taxon>Ascobolus</taxon>
    </lineage>
</organism>
<accession>A0A3N4HQ61</accession>
<dbReference type="Proteomes" id="UP000275078">
    <property type="component" value="Unassembled WGS sequence"/>
</dbReference>
<evidence type="ECO:0000313" key="4">
    <source>
        <dbReference type="Proteomes" id="UP000275078"/>
    </source>
</evidence>
<sequence length="327" mass="36477">MAGSKKNIVKPSGRKPGQKQNKKKDGKPELMEIEMAGGDILVGEASSDEVMDDGESVLEDVMEVETTSTTLVEATEVGTMSINSEVVTEVEKASGNDSKVMEPGKASDSNVFAFGQASLTDMEPFEFGKVIRNTETTKLETTDKFGASVGYKLIEVEEYIPDGGMKKKSAKDIPKKLVSKKASNESKIKKKTSAGKAAKVFQTMLNSFRSGKRCISAHHEYLRKSALRYVRYHSIMRDSLLWKLAKSEIANQELLREANMLRQESSKLRNQVAKLQTESWDLQAVLATERRNLRLLKAEKLKTNQYVINRPNVKARMLKTLGYSRNV</sequence>
<dbReference type="EMBL" id="ML119771">
    <property type="protein sequence ID" value="RPA75116.1"/>
    <property type="molecule type" value="Genomic_DNA"/>
</dbReference>
<dbReference type="AlphaFoldDB" id="A0A3N4HQ61"/>
<evidence type="ECO:0000256" key="2">
    <source>
        <dbReference type="SAM" id="MobiDB-lite"/>
    </source>
</evidence>
<proteinExistence type="predicted"/>
<name>A0A3N4HQ61_ASCIM</name>